<keyword evidence="5" id="KW-0393">Immunoglobulin domain</keyword>
<feature type="domain" description="Fibronectin type-III" evidence="8">
    <location>
        <begin position="1110"/>
        <end position="1237"/>
    </location>
</feature>
<feature type="domain" description="Ig-like" evidence="7">
    <location>
        <begin position="16"/>
        <end position="185"/>
    </location>
</feature>
<dbReference type="PANTHER" id="PTHR11640">
    <property type="entry name" value="NEPHRIN"/>
    <property type="match status" value="1"/>
</dbReference>
<dbReference type="SMART" id="SM00409">
    <property type="entry name" value="IG"/>
    <property type="match status" value="10"/>
</dbReference>
<dbReference type="PANTHER" id="PTHR11640:SF134">
    <property type="entry name" value="ECHINOID, ISOFORM A-RELATED"/>
    <property type="match status" value="1"/>
</dbReference>
<organism evidence="9 10">
    <name type="scientific">Toxocara canis</name>
    <name type="common">Canine roundworm</name>
    <dbReference type="NCBI Taxonomy" id="6265"/>
    <lineage>
        <taxon>Eukaryota</taxon>
        <taxon>Metazoa</taxon>
        <taxon>Ecdysozoa</taxon>
        <taxon>Nematoda</taxon>
        <taxon>Chromadorea</taxon>
        <taxon>Rhabditida</taxon>
        <taxon>Spirurina</taxon>
        <taxon>Ascaridomorpha</taxon>
        <taxon>Ascaridoidea</taxon>
        <taxon>Toxocaridae</taxon>
        <taxon>Toxocara</taxon>
    </lineage>
</organism>
<sequence>MSLTNMSVSLHVLYGPRVQAGPVQEYNVEEGERVELTCTADGNPPPSQFEWYHVATGERFPAAVWQFVAEKRHSGDFRCTAINSVESGVDKLTLNVLYGPVLKVKEVVNPAEGDSISLECAVDANPAPDSIYWTDPNGITHKGARFAIDSVTMSHSGNYTCSATNTLTVFSAKPGSVVRSGQAITIVDVLRRPGRAIITGSNSAIVVGGRVKFTCQANDVGSPEAEYRWASPATGGTYGATEGSILTVEHATLADNGEYRCMPHNKIGDGEEGVFILQVIEPAKIIRPLPDNRVFHVGEAAILMSCEAQGYPAPIIKWRKDGNEITNGDESHWSVRSEQRATRCSKGDYCSISIVSTLKFSEPLLWNDKGNYSCVTENGAQGEAASSWVLVNIIHEPVILNERYPADALAAADIGSTAHISCLVSSRPQPKFIWMRNSTEIRDGDGRYAIRTIAIPKRIDEYESILTISDLNEYDHGAYMCTASNGHGAKADVIIKLQSKTKPQSPHDVRVISFSSTWLLIGWRPGFNGGAEQRFQFEYRKVNPWKGSPDGTEPITFIIGTRNASTQTLYWSFISEFMLSINCRWRTGAYDNDAYLSCRVWNQALPKGAYKTVNTDRLNVLYGPRVQAGPVQEYNVEEGERVELTCTADGNPPPSQFEWYHVATGERFPAAVWQFVAEKRHSGDFRCTAINSVESGVDKLTLNVLYGPVLKVKEVVNPAEGDSISLECAVDANPAPDSIYWTDPNGITHKGARFTIDSVTMSHSGNYTCSATNTLTVFSAKPGSVVRSGQAITIVDVLRRPGRAIITGSNSAIVVGGRVKFTCQANDVGSPEAEYRWASPATGGTYGATEGSILTVEHATLADNGEYRCMPHNKIGDGEEGVFILQVIEPAKIIRPLPDNRVFHVGEAAILMSCEAQGYPAPIIKWRKDGNEITNGDESHWSVRSEQRATRCSKGDYCSISIVSTLKFSEPLLWNDKGNYSCVTENGAQGEAASSWVLVNIIHEPVILNERYPADALAAADIGSTAHISCLVSSRPQPKFIWMRNSTEIRDGDGRYAIRTIAIPKRIDEYESILTISDLNEYDHGAYMCTASNGHGAKADVIIKLQSKTKPQSPHDVRVISFSSTWLLIGWRPGFNGGAEQRFQFEYRKVNPWKGSPDGTEPITFIIGTRNASTQTLYWQEGEFTLRSRRSLISATFTVFNMSSLMPQSSYWLRLSASNVFGESDWTPITTATTADVTEISTLPRPHSLIYNADEKLIKFEAPESDQELCLMLFVSVGSDYVRGQSESGMVWRAVDCYTDGPVANVEPADRFKARFCYKHNVSFCSESSDILVASKLLSPSWKYAIPAGVGALIVLLFMLLLIICCRTRRDTPSKSTKDKKTFIAEDRRPVVSAPLPQSETKNTIVHGSQADSGIFTLGSLPNSNPCASQQTAYNQGCPIGPEAGVNNWCAGDDMYDYSNGPYLCDYNNQFIATGHDSFAGPPSLQSNNPNYGLFYDGFASHDEQALSDHRSSIDPPPATTVYDVQEDSDETSYTANGSRRIMREIIV</sequence>
<feature type="domain" description="Ig-like" evidence="7">
    <location>
        <begin position="397"/>
        <end position="494"/>
    </location>
</feature>
<dbReference type="CDD" id="cd00063">
    <property type="entry name" value="FN3"/>
    <property type="match status" value="1"/>
</dbReference>
<name>A0A0B2URZ3_TOXCA</name>
<evidence type="ECO:0000259" key="7">
    <source>
        <dbReference type="PROSITE" id="PS50835"/>
    </source>
</evidence>
<dbReference type="EMBL" id="JPKZ01004119">
    <property type="protein sequence ID" value="KHN72024.1"/>
    <property type="molecule type" value="Genomic_DNA"/>
</dbReference>
<feature type="domain" description="Ig-like" evidence="7">
    <location>
        <begin position="1005"/>
        <end position="1102"/>
    </location>
</feature>
<dbReference type="InterPro" id="IPR003961">
    <property type="entry name" value="FN3_dom"/>
</dbReference>
<dbReference type="Gene3D" id="2.60.40.10">
    <property type="entry name" value="Immunoglobulins"/>
    <property type="match status" value="11"/>
</dbReference>
<feature type="domain" description="Ig-like" evidence="7">
    <location>
        <begin position="890"/>
        <end position="995"/>
    </location>
</feature>
<evidence type="ECO:0000259" key="8">
    <source>
        <dbReference type="PROSITE" id="PS50853"/>
    </source>
</evidence>
<dbReference type="Pfam" id="PF24665">
    <property type="entry name" value="DUF7652"/>
    <property type="match status" value="1"/>
</dbReference>
<dbReference type="InterPro" id="IPR007110">
    <property type="entry name" value="Ig-like_dom"/>
</dbReference>
<evidence type="ECO:0000256" key="2">
    <source>
        <dbReference type="ARBA" id="ARBA00023136"/>
    </source>
</evidence>
<keyword evidence="3" id="KW-1015">Disulfide bond</keyword>
<evidence type="ECO:0000256" key="5">
    <source>
        <dbReference type="ARBA" id="ARBA00023319"/>
    </source>
</evidence>
<feature type="transmembrane region" description="Helical" evidence="6">
    <location>
        <begin position="1344"/>
        <end position="1366"/>
    </location>
</feature>
<dbReference type="Proteomes" id="UP000031036">
    <property type="component" value="Unassembled WGS sequence"/>
</dbReference>
<feature type="domain" description="Ig-like" evidence="7">
    <location>
        <begin position="801"/>
        <end position="869"/>
    </location>
</feature>
<keyword evidence="2 6" id="KW-0472">Membrane</keyword>
<dbReference type="PROSITE" id="PS50853">
    <property type="entry name" value="FN3"/>
    <property type="match status" value="1"/>
</dbReference>
<keyword evidence="6" id="KW-1133">Transmembrane helix</keyword>
<gene>
    <name evidence="9" type="primary">Hmcn2</name>
    <name evidence="9" type="ORF">Tcan_15962</name>
</gene>
<dbReference type="STRING" id="6265.A0A0B2URZ3"/>
<accession>A0A0B2URZ3</accession>
<dbReference type="InterPro" id="IPR013783">
    <property type="entry name" value="Ig-like_fold"/>
</dbReference>
<evidence type="ECO:0000313" key="10">
    <source>
        <dbReference type="Proteomes" id="UP000031036"/>
    </source>
</evidence>
<dbReference type="GO" id="GO:0005911">
    <property type="term" value="C:cell-cell junction"/>
    <property type="evidence" value="ECO:0007669"/>
    <property type="project" value="TreeGrafter"/>
</dbReference>
<dbReference type="SUPFAM" id="SSF49265">
    <property type="entry name" value="Fibronectin type III"/>
    <property type="match status" value="1"/>
</dbReference>
<dbReference type="GO" id="GO:0050839">
    <property type="term" value="F:cell adhesion molecule binding"/>
    <property type="evidence" value="ECO:0007669"/>
    <property type="project" value="TreeGrafter"/>
</dbReference>
<proteinExistence type="predicted"/>
<comment type="subcellular location">
    <subcellularLocation>
        <location evidence="1">Membrane</location>
        <topology evidence="1">Single-pass type I membrane protein</topology>
    </subcellularLocation>
</comment>
<dbReference type="InterPro" id="IPR003599">
    <property type="entry name" value="Ig_sub"/>
</dbReference>
<dbReference type="OrthoDB" id="5857426at2759"/>
<reference evidence="9 10" key="1">
    <citation type="submission" date="2014-11" db="EMBL/GenBank/DDBJ databases">
        <title>Genetic blueprint of the zoonotic pathogen Toxocara canis.</title>
        <authorList>
            <person name="Zhu X.-Q."/>
            <person name="Korhonen P.K."/>
            <person name="Cai H."/>
            <person name="Young N.D."/>
            <person name="Nejsum P."/>
            <person name="von Samson-Himmelstjerna G."/>
            <person name="Boag P.R."/>
            <person name="Tan P."/>
            <person name="Li Q."/>
            <person name="Min J."/>
            <person name="Yang Y."/>
            <person name="Wang X."/>
            <person name="Fang X."/>
            <person name="Hall R.S."/>
            <person name="Hofmann A."/>
            <person name="Sternberg P.W."/>
            <person name="Jex A.R."/>
            <person name="Gasser R.B."/>
        </authorList>
    </citation>
    <scope>NUCLEOTIDE SEQUENCE [LARGE SCALE GENOMIC DNA]</scope>
    <source>
        <strain evidence="9">PN_DK_2014</strain>
    </source>
</reference>
<dbReference type="OMA" id="NERYPAD"/>
<dbReference type="CDD" id="cd00096">
    <property type="entry name" value="Ig"/>
    <property type="match status" value="1"/>
</dbReference>
<evidence type="ECO:0000256" key="1">
    <source>
        <dbReference type="ARBA" id="ARBA00004479"/>
    </source>
</evidence>
<evidence type="ECO:0000313" key="9">
    <source>
        <dbReference type="EMBL" id="KHN72024.1"/>
    </source>
</evidence>
<evidence type="ECO:0000256" key="4">
    <source>
        <dbReference type="ARBA" id="ARBA00023180"/>
    </source>
</evidence>
<dbReference type="GO" id="GO:0005886">
    <property type="term" value="C:plasma membrane"/>
    <property type="evidence" value="ECO:0007669"/>
    <property type="project" value="TreeGrafter"/>
</dbReference>
<dbReference type="SMART" id="SM00060">
    <property type="entry name" value="FN3"/>
    <property type="match status" value="1"/>
</dbReference>
<dbReference type="InterPro" id="IPR051275">
    <property type="entry name" value="Cell_adhesion_signaling"/>
</dbReference>
<keyword evidence="6" id="KW-0812">Transmembrane</keyword>
<feature type="domain" description="Ig-like" evidence="7">
    <location>
        <begin position="193"/>
        <end position="261"/>
    </location>
</feature>
<keyword evidence="4" id="KW-0325">Glycoprotein</keyword>
<comment type="caution">
    <text evidence="9">The sequence shown here is derived from an EMBL/GenBank/DDBJ whole genome shotgun (WGS) entry which is preliminary data.</text>
</comment>
<dbReference type="InterPro" id="IPR003598">
    <property type="entry name" value="Ig_sub2"/>
</dbReference>
<dbReference type="InterPro" id="IPR036116">
    <property type="entry name" value="FN3_sf"/>
</dbReference>
<protein>
    <submittedName>
        <fullName evidence="9">Hemicentin-2</fullName>
    </submittedName>
</protein>
<dbReference type="GO" id="GO:0098609">
    <property type="term" value="P:cell-cell adhesion"/>
    <property type="evidence" value="ECO:0007669"/>
    <property type="project" value="TreeGrafter"/>
</dbReference>
<keyword evidence="10" id="KW-1185">Reference proteome</keyword>
<dbReference type="InterPro" id="IPR056069">
    <property type="entry name" value="DUF7652"/>
</dbReference>
<dbReference type="SMART" id="SM00408">
    <property type="entry name" value="IGc2"/>
    <property type="match status" value="10"/>
</dbReference>
<dbReference type="InterPro" id="IPR036179">
    <property type="entry name" value="Ig-like_dom_sf"/>
</dbReference>
<dbReference type="PROSITE" id="PS50835">
    <property type="entry name" value="IG_LIKE"/>
    <property type="match status" value="8"/>
</dbReference>
<dbReference type="Pfam" id="PF13927">
    <property type="entry name" value="Ig_3"/>
    <property type="match status" value="10"/>
</dbReference>
<evidence type="ECO:0000256" key="3">
    <source>
        <dbReference type="ARBA" id="ARBA00023157"/>
    </source>
</evidence>
<dbReference type="SUPFAM" id="SSF48726">
    <property type="entry name" value="Immunoglobulin"/>
    <property type="match status" value="9"/>
</dbReference>
<feature type="domain" description="Ig-like" evidence="7">
    <location>
        <begin position="624"/>
        <end position="793"/>
    </location>
</feature>
<evidence type="ECO:0000256" key="6">
    <source>
        <dbReference type="SAM" id="Phobius"/>
    </source>
</evidence>
<feature type="domain" description="Ig-like" evidence="7">
    <location>
        <begin position="282"/>
        <end position="387"/>
    </location>
</feature>